<comment type="caution">
    <text evidence="8">Lacks conserved residue(s) required for the propagation of feature annotation.</text>
</comment>
<evidence type="ECO:0000256" key="7">
    <source>
        <dbReference type="ARBA" id="ARBA00023136"/>
    </source>
</evidence>
<name>A0A8E5MF31_USTVR</name>
<proteinExistence type="inferred from homology"/>
<dbReference type="InterPro" id="IPR003038">
    <property type="entry name" value="DAD/Ost2"/>
</dbReference>
<dbReference type="KEGG" id="uvi:66062765"/>
<dbReference type="EMBL" id="CP072754">
    <property type="protein sequence ID" value="QUC17746.1"/>
    <property type="molecule type" value="Genomic_DNA"/>
</dbReference>
<protein>
    <recommendedName>
        <fullName evidence="8">Dolichyl-diphosphooligosaccharide--protein glycosyltransferase subunit OST2</fullName>
        <shortName evidence="8">Oligosaccharyl transferase subunit OST2</shortName>
    </recommendedName>
</protein>
<keyword evidence="5 8" id="KW-0256">Endoplasmic reticulum</keyword>
<organism evidence="9 10">
    <name type="scientific">Ustilaginoidea virens</name>
    <name type="common">Rice false smut fungus</name>
    <name type="synonym">Villosiclava virens</name>
    <dbReference type="NCBI Taxonomy" id="1159556"/>
    <lineage>
        <taxon>Eukaryota</taxon>
        <taxon>Fungi</taxon>
        <taxon>Dikarya</taxon>
        <taxon>Ascomycota</taxon>
        <taxon>Pezizomycotina</taxon>
        <taxon>Sordariomycetes</taxon>
        <taxon>Hypocreomycetidae</taxon>
        <taxon>Hypocreales</taxon>
        <taxon>Clavicipitaceae</taxon>
        <taxon>Ustilaginoidea</taxon>
    </lineage>
</organism>
<accession>A0A8E5MF31</accession>
<evidence type="ECO:0000256" key="5">
    <source>
        <dbReference type="ARBA" id="ARBA00022824"/>
    </source>
</evidence>
<feature type="transmembrane region" description="Helical" evidence="8">
    <location>
        <begin position="94"/>
        <end position="112"/>
    </location>
</feature>
<keyword evidence="7 8" id="KW-0472">Membrane</keyword>
<evidence type="ECO:0000256" key="4">
    <source>
        <dbReference type="ARBA" id="ARBA00022692"/>
    </source>
</evidence>
<evidence type="ECO:0000256" key="6">
    <source>
        <dbReference type="ARBA" id="ARBA00022989"/>
    </source>
</evidence>
<comment type="function">
    <text evidence="8">Subunit of the oligosaccharyl transferase (OST) complex that catalyzes the initial transfer of a defined glycan (Glc(3)Man(9)GlcNAc(2) in eukaryotes) from the lipid carrier dolichol-pyrophosphate to an asparagine residue within an Asn-X-Ser/Thr consensus motif in nascent polypeptide chains, the first step in protein N-glycosylation. N-glycosylation occurs cotranslationally and the complex associates with the Sec61 complex at the channel-forming translocon complex that mediates protein translocation across the endoplasmic reticulum (ER). All subunits are required for a maximal enzyme activity.</text>
</comment>
<comment type="subunit">
    <text evidence="8">Component of the oligosaccharyltransferase (OST) complex.</text>
</comment>
<dbReference type="GeneID" id="66062765"/>
<keyword evidence="6 8" id="KW-1133">Transmembrane helix</keyword>
<comment type="subcellular location">
    <subcellularLocation>
        <location evidence="1 8">Endoplasmic reticulum membrane</location>
        <topology evidence="1 8">Multi-pass membrane protein</topology>
    </subcellularLocation>
</comment>
<evidence type="ECO:0000256" key="2">
    <source>
        <dbReference type="ARBA" id="ARBA00004922"/>
    </source>
</evidence>
<dbReference type="Proteomes" id="UP000027002">
    <property type="component" value="Chromosome 2"/>
</dbReference>
<dbReference type="GO" id="GO:0008250">
    <property type="term" value="C:oligosaccharyltransferase complex"/>
    <property type="evidence" value="ECO:0007669"/>
    <property type="project" value="InterPro"/>
</dbReference>
<comment type="similarity">
    <text evidence="3 8">Belongs to the DAD/OST2 family.</text>
</comment>
<dbReference type="Pfam" id="PF02109">
    <property type="entry name" value="DAD"/>
    <property type="match status" value="1"/>
</dbReference>
<dbReference type="PANTHER" id="PTHR10705:SF0">
    <property type="entry name" value="DOLICHYL-DIPHOSPHOOLIGOSACCHARIDE--PROTEIN GLYCOSYLTRANSFERASE SUBUNIT DAD1"/>
    <property type="match status" value="1"/>
</dbReference>
<comment type="pathway">
    <text evidence="2 8">Protein modification; protein glycosylation.</text>
</comment>
<dbReference type="AlphaFoldDB" id="A0A8E5MF31"/>
<evidence type="ECO:0000256" key="1">
    <source>
        <dbReference type="ARBA" id="ARBA00004477"/>
    </source>
</evidence>
<dbReference type="RefSeq" id="XP_042995419.1">
    <property type="nucleotide sequence ID" value="XM_043139485.1"/>
</dbReference>
<dbReference type="OrthoDB" id="445566at2759"/>
<reference evidence="9" key="1">
    <citation type="submission" date="2020-03" db="EMBL/GenBank/DDBJ databases">
        <title>A mixture of massive structural variations and highly conserved coding sequences in Ustilaginoidea virens genome.</title>
        <authorList>
            <person name="Zhang K."/>
            <person name="Zhao Z."/>
            <person name="Zhang Z."/>
            <person name="Li Y."/>
            <person name="Hsiang T."/>
            <person name="Sun W."/>
        </authorList>
    </citation>
    <scope>NUCLEOTIDE SEQUENCE</scope>
    <source>
        <strain evidence="9">UV-8b</strain>
    </source>
</reference>
<gene>
    <name evidence="9" type="ORF">UV8b_01987</name>
</gene>
<evidence type="ECO:0000256" key="8">
    <source>
        <dbReference type="RuleBase" id="RU361136"/>
    </source>
</evidence>
<evidence type="ECO:0000256" key="3">
    <source>
        <dbReference type="ARBA" id="ARBA00009386"/>
    </source>
</evidence>
<evidence type="ECO:0000313" key="10">
    <source>
        <dbReference type="Proteomes" id="UP000027002"/>
    </source>
</evidence>
<dbReference type="UniPathway" id="UPA00378"/>
<dbReference type="PANTHER" id="PTHR10705">
    <property type="entry name" value="DOLICHYL-DIPHOSPHOOLIGOSACCHARIDE--PROTEIN GLYCOSYLTRANSFERASE SUBUNIT DAD1"/>
    <property type="match status" value="1"/>
</dbReference>
<keyword evidence="10" id="KW-1185">Reference proteome</keyword>
<feature type="transmembrane region" description="Helical" evidence="8">
    <location>
        <begin position="65"/>
        <end position="88"/>
    </location>
</feature>
<evidence type="ECO:0000313" key="9">
    <source>
        <dbReference type="EMBL" id="QUC17746.1"/>
    </source>
</evidence>
<dbReference type="GO" id="GO:0006487">
    <property type="term" value="P:protein N-linked glycosylation"/>
    <property type="evidence" value="ECO:0007669"/>
    <property type="project" value="TreeGrafter"/>
</dbReference>
<sequence length="152" mass="16551">MAPKKNRDRPLTPTPALAAHQDAAPAAAPLAAKSSATKSGRANWDDVLLNIYQYYMKETPQRTKLIDAFLLFLVAAGGLQFLYCILAGNYPFNAFLAGFGATVGQFVLTVSLRIQTTAANKSDFPSISPERAFADFVVCSLILHFFCVNFIN</sequence>
<keyword evidence="4 8" id="KW-0812">Transmembrane</keyword>